<evidence type="ECO:0000256" key="1">
    <source>
        <dbReference type="SAM" id="MobiDB-lite"/>
    </source>
</evidence>
<dbReference type="EMBL" id="ML001788">
    <property type="protein sequence ID" value="RKO83008.1"/>
    <property type="molecule type" value="Genomic_DNA"/>
</dbReference>
<accession>A0A4P9VXJ9</accession>
<sequence>MFAASLRTKQPLPRDLPDLLKHRESLYRNFFAEAQTTPKPRLRQMIRNESWIRFYSFVLSLRGVTTELHAMGPRFKRLYGELAPPVHGLGSEGYDAGDLVSAEFRAPHAQPPPDAESVTTATEPDRASGESTPESEDIDPDESFGEMIEQLVDLGEHSEHDGDSSRSEGGTAADA</sequence>
<keyword evidence="3" id="KW-1185">Reference proteome</keyword>
<name>A0A4P9VXJ9_9FUNG</name>
<dbReference type="OrthoDB" id="68611at2759"/>
<feature type="compositionally biased region" description="Basic and acidic residues" evidence="1">
    <location>
        <begin position="154"/>
        <end position="166"/>
    </location>
</feature>
<feature type="compositionally biased region" description="Acidic residues" evidence="1">
    <location>
        <begin position="133"/>
        <end position="144"/>
    </location>
</feature>
<feature type="region of interest" description="Disordered" evidence="1">
    <location>
        <begin position="100"/>
        <end position="175"/>
    </location>
</feature>
<evidence type="ECO:0000313" key="3">
    <source>
        <dbReference type="Proteomes" id="UP000269721"/>
    </source>
</evidence>
<dbReference type="Proteomes" id="UP000269721">
    <property type="component" value="Unassembled WGS sequence"/>
</dbReference>
<protein>
    <submittedName>
        <fullName evidence="2">Uncharacterized protein</fullName>
    </submittedName>
</protein>
<proteinExistence type="predicted"/>
<dbReference type="AlphaFoldDB" id="A0A4P9VXJ9"/>
<reference evidence="3" key="1">
    <citation type="journal article" date="2018" name="Nat. Microbiol.">
        <title>Leveraging single-cell genomics to expand the fungal tree of life.</title>
        <authorList>
            <person name="Ahrendt S.R."/>
            <person name="Quandt C.A."/>
            <person name="Ciobanu D."/>
            <person name="Clum A."/>
            <person name="Salamov A."/>
            <person name="Andreopoulos B."/>
            <person name="Cheng J.F."/>
            <person name="Woyke T."/>
            <person name="Pelin A."/>
            <person name="Henrissat B."/>
            <person name="Reynolds N.K."/>
            <person name="Benny G.L."/>
            <person name="Smith M.E."/>
            <person name="James T.Y."/>
            <person name="Grigoriev I.V."/>
        </authorList>
    </citation>
    <scope>NUCLEOTIDE SEQUENCE [LARGE SCALE GENOMIC DNA]</scope>
</reference>
<organism evidence="2 3">
    <name type="scientific">Blyttiomyces helicus</name>
    <dbReference type="NCBI Taxonomy" id="388810"/>
    <lineage>
        <taxon>Eukaryota</taxon>
        <taxon>Fungi</taxon>
        <taxon>Fungi incertae sedis</taxon>
        <taxon>Chytridiomycota</taxon>
        <taxon>Chytridiomycota incertae sedis</taxon>
        <taxon>Chytridiomycetes</taxon>
        <taxon>Chytridiomycetes incertae sedis</taxon>
        <taxon>Blyttiomyces</taxon>
    </lineage>
</organism>
<evidence type="ECO:0000313" key="2">
    <source>
        <dbReference type="EMBL" id="RKO83008.1"/>
    </source>
</evidence>
<gene>
    <name evidence="2" type="ORF">BDK51DRAFT_25948</name>
</gene>